<evidence type="ECO:0000313" key="6">
    <source>
        <dbReference type="Proteomes" id="UP000283458"/>
    </source>
</evidence>
<dbReference type="PIRSF" id="PIRSF006779">
    <property type="entry name" value="UCP006779"/>
    <property type="match status" value="1"/>
</dbReference>
<feature type="domain" description="S-adenosyl-l-methionine hydroxide adenosyltransferase N-terminal" evidence="3">
    <location>
        <begin position="2"/>
        <end position="142"/>
    </location>
</feature>
<dbReference type="InterPro" id="IPR046470">
    <property type="entry name" value="SAM_HAT_C"/>
</dbReference>
<dbReference type="Gene3D" id="3.40.50.10790">
    <property type="entry name" value="S-adenosyl-l-methionine hydroxide adenosyltransferase, N-terminal"/>
    <property type="match status" value="1"/>
</dbReference>
<dbReference type="InterPro" id="IPR023227">
    <property type="entry name" value="SAM_OH_AdoTrfase_C_sf"/>
</dbReference>
<keyword evidence="6" id="KW-1185">Reference proteome</keyword>
<evidence type="ECO:0000256" key="1">
    <source>
        <dbReference type="ARBA" id="ARBA00022691"/>
    </source>
</evidence>
<dbReference type="Proteomes" id="UP000283458">
    <property type="component" value="Unassembled WGS sequence"/>
</dbReference>
<evidence type="ECO:0008006" key="7">
    <source>
        <dbReference type="Google" id="ProtNLM"/>
    </source>
</evidence>
<organism evidence="5 6">
    <name type="scientific">Azospirillum cavernae</name>
    <dbReference type="NCBI Taxonomy" id="2320860"/>
    <lineage>
        <taxon>Bacteria</taxon>
        <taxon>Pseudomonadati</taxon>
        <taxon>Pseudomonadota</taxon>
        <taxon>Alphaproteobacteria</taxon>
        <taxon>Rhodospirillales</taxon>
        <taxon>Azospirillaceae</taxon>
        <taxon>Azospirillum</taxon>
    </lineage>
</organism>
<dbReference type="InterPro" id="IPR002747">
    <property type="entry name" value="SAM_OH_AdoTrfase"/>
</dbReference>
<dbReference type="Pfam" id="PF01887">
    <property type="entry name" value="SAM_HAT_N"/>
    <property type="match status" value="1"/>
</dbReference>
<dbReference type="Pfam" id="PF20257">
    <property type="entry name" value="SAM_HAT_C"/>
    <property type="match status" value="1"/>
</dbReference>
<accession>A0A418VYZ5</accession>
<dbReference type="SUPFAM" id="SSF101852">
    <property type="entry name" value="Bacterial fluorinating enzyme, C-terminal domain"/>
    <property type="match status" value="1"/>
</dbReference>
<dbReference type="PANTHER" id="PTHR35092:SF1">
    <property type="entry name" value="CHLORINASE MJ1651"/>
    <property type="match status" value="1"/>
</dbReference>
<dbReference type="OrthoDB" id="9792195at2"/>
<keyword evidence="1" id="KW-0949">S-adenosyl-L-methionine</keyword>
<evidence type="ECO:0000259" key="4">
    <source>
        <dbReference type="Pfam" id="PF20257"/>
    </source>
</evidence>
<dbReference type="SUPFAM" id="SSF102522">
    <property type="entry name" value="Bacterial fluorinating enzyme, N-terminal domain"/>
    <property type="match status" value="1"/>
</dbReference>
<evidence type="ECO:0000256" key="2">
    <source>
        <dbReference type="ARBA" id="ARBA00024035"/>
    </source>
</evidence>
<dbReference type="PANTHER" id="PTHR35092">
    <property type="entry name" value="CHLORINASE MJ1651"/>
    <property type="match status" value="1"/>
</dbReference>
<comment type="caution">
    <text evidence="5">The sequence shown here is derived from an EMBL/GenBank/DDBJ whole genome shotgun (WGS) entry which is preliminary data.</text>
</comment>
<gene>
    <name evidence="5" type="ORF">D3877_15170</name>
</gene>
<dbReference type="Gene3D" id="2.40.30.90">
    <property type="entry name" value="Bacterial fluorinating enzyme like"/>
    <property type="match status" value="1"/>
</dbReference>
<evidence type="ECO:0000259" key="3">
    <source>
        <dbReference type="Pfam" id="PF01887"/>
    </source>
</evidence>
<evidence type="ECO:0000313" key="5">
    <source>
        <dbReference type="EMBL" id="RJF82397.1"/>
    </source>
</evidence>
<proteinExistence type="inferred from homology"/>
<feature type="domain" description="S-adenosyl-l-methionine hydroxide adenosyltransferase C-terminal" evidence="4">
    <location>
        <begin position="161"/>
        <end position="238"/>
    </location>
</feature>
<dbReference type="AlphaFoldDB" id="A0A418VYZ5"/>
<reference evidence="5 6" key="1">
    <citation type="submission" date="2018-09" db="EMBL/GenBank/DDBJ databases">
        <authorList>
            <person name="Zhu H."/>
        </authorList>
    </citation>
    <scope>NUCLEOTIDE SEQUENCE [LARGE SCALE GENOMIC DNA]</scope>
    <source>
        <strain evidence="5 6">K2W22B-5</strain>
    </source>
</reference>
<comment type="similarity">
    <text evidence="2">Belongs to the SAM hydrolase / SAM-dependent halogenase family.</text>
</comment>
<sequence>MILLFTDFGLSGPYTGQVKAALAQQAPGVPVIDLFADAPAFDPQLSAYLLAAYAPALPLGSVFLCVVDPGVGTDRHPLIVEADGRLFVGPDNGLFAILARRATTLRVWRIDWRPERLSASFHGRDLFAPVAARLALGQAVEREGLDPAVIARPDWPDDLARIVYVDVYGNAMTGLRAASLPDTALLRVGERVARRGRTFADVPVGAALWYENSNDLAEIAVNRGRADRDWGLAVGDWVLVG</sequence>
<dbReference type="EMBL" id="QYUL01000002">
    <property type="protein sequence ID" value="RJF82397.1"/>
    <property type="molecule type" value="Genomic_DNA"/>
</dbReference>
<dbReference type="InterPro" id="IPR023228">
    <property type="entry name" value="SAM_OH_AdoTrfase_N_sf"/>
</dbReference>
<name>A0A418VYZ5_9PROT</name>
<protein>
    <recommendedName>
        <fullName evidence="7">SAM-dependent chlorinase/fluorinase</fullName>
    </recommendedName>
</protein>
<dbReference type="InterPro" id="IPR046469">
    <property type="entry name" value="SAM_HAT_N"/>
</dbReference>
<dbReference type="RefSeq" id="WP_119832471.1">
    <property type="nucleotide sequence ID" value="NZ_QYUL01000002.1"/>
</dbReference>